<evidence type="ECO:0000256" key="1">
    <source>
        <dbReference type="ARBA" id="ARBA00000085"/>
    </source>
</evidence>
<keyword evidence="12" id="KW-0067">ATP-binding</keyword>
<keyword evidence="21" id="KW-0472">Membrane</keyword>
<dbReference type="InterPro" id="IPR003661">
    <property type="entry name" value="HisK_dim/P_dom"/>
</dbReference>
<evidence type="ECO:0000256" key="17">
    <source>
        <dbReference type="ARBA" id="ARBA00023026"/>
    </source>
</evidence>
<evidence type="ECO:0000256" key="8">
    <source>
        <dbReference type="ARBA" id="ARBA00022679"/>
    </source>
</evidence>
<dbReference type="RefSeq" id="WP_099302804.1">
    <property type="nucleotide sequence ID" value="NZ_PDVP01000001.1"/>
</dbReference>
<dbReference type="GO" id="GO:0004721">
    <property type="term" value="F:phosphoprotein phosphatase activity"/>
    <property type="evidence" value="ECO:0007669"/>
    <property type="project" value="UniProtKB-KW"/>
</dbReference>
<dbReference type="AlphaFoldDB" id="A0A2G1QSY7"/>
<protein>
    <recommendedName>
        <fullName evidence="19">Signal transduction histidine-protein kinase/phosphatase MprB</fullName>
        <ecNumber evidence="5">2.7.13.3</ecNumber>
    </recommendedName>
    <alternativeName>
        <fullName evidence="20">Mycobacterial persistence regulator B</fullName>
    </alternativeName>
</protein>
<evidence type="ECO:0000256" key="18">
    <source>
        <dbReference type="ARBA" id="ARBA00023211"/>
    </source>
</evidence>
<dbReference type="InterPro" id="IPR003660">
    <property type="entry name" value="HAMP_dom"/>
</dbReference>
<comment type="subcellular location">
    <subcellularLocation>
        <location evidence="4">Cell membrane</location>
        <topology evidence="4">Multi-pass membrane protein</topology>
    </subcellularLocation>
</comment>
<sequence length="525" mass="56046">MSDVPRKWRPPVRLVIAAILIAATALPLTGLFFFRVYENQLIHQTEGELIGQSAAIAAIYRLMLEEADIPADTPGKPAPAGGGDDFPYHPVSPVLDLATDHILGRREDGRPADSPPSPAYQRIGTRLDAVLGWTQDKTLAGFRILDPRGVVIAGRDEKGLSLAHVAEVKRALAGVPASAMRMRVSDSPDPPLYSVSRGTKVRVFVAMPVVFGDHVAGVVYASRTPSNIVKHFYQERGKLLLAGVVVVLAVTGLGFVAARTLTRPLIELTGRTRAIAAGDRTAMQPLAHHGTAEMAELSDSFLAMARQLQARSDHVANFASHVTHELKSPLTSIQGAAELLRDGGDDMTGEERRRFLDTIVSGTERLALLTGKLRDLARAETAITGDESTRLDKRIVRALDGHGLVLHIDDPERLGLRISADNLAAMLGNLADNAARHGAARLSIAVKRAGAMAEMTIADDGTGISEKNRERVFDPFFTTRRAEGGTGMGLGIVRAMAEAHGGSISLAPSSKGACFLLTLPLGRSA</sequence>
<dbReference type="CDD" id="cd00075">
    <property type="entry name" value="HATPase"/>
    <property type="match status" value="1"/>
</dbReference>
<keyword evidence="8" id="KW-0808">Transferase</keyword>
<evidence type="ECO:0000259" key="23">
    <source>
        <dbReference type="PROSITE" id="PS50885"/>
    </source>
</evidence>
<dbReference type="Proteomes" id="UP000221168">
    <property type="component" value="Unassembled WGS sequence"/>
</dbReference>
<reference evidence="24 25" key="1">
    <citation type="submission" date="2017-10" db="EMBL/GenBank/DDBJ databases">
        <title>Sedimentibacterium mangrovi gen. nov., sp. nov., a novel member of family Phyllobacteriacea isolated from mangrove sediment.</title>
        <authorList>
            <person name="Liao H."/>
            <person name="Tian Y."/>
        </authorList>
    </citation>
    <scope>NUCLEOTIDE SEQUENCE [LARGE SCALE GENOMIC DNA]</scope>
    <source>
        <strain evidence="24 25">X9-2-2</strain>
    </source>
</reference>
<dbReference type="PROSITE" id="PS50109">
    <property type="entry name" value="HIS_KIN"/>
    <property type="match status" value="1"/>
</dbReference>
<evidence type="ECO:0000256" key="12">
    <source>
        <dbReference type="ARBA" id="ARBA00022840"/>
    </source>
</evidence>
<comment type="catalytic activity">
    <reaction evidence="1">
        <text>ATP + protein L-histidine = ADP + protein N-phospho-L-histidine.</text>
        <dbReference type="EC" id="2.7.13.3"/>
    </reaction>
</comment>
<proteinExistence type="predicted"/>
<keyword evidence="17" id="KW-0843">Virulence</keyword>
<keyword evidence="21" id="KW-0812">Transmembrane</keyword>
<organism evidence="24 25">
    <name type="scientific">Zhengella mangrovi</name>
    <dbReference type="NCBI Taxonomy" id="1982044"/>
    <lineage>
        <taxon>Bacteria</taxon>
        <taxon>Pseudomonadati</taxon>
        <taxon>Pseudomonadota</taxon>
        <taxon>Alphaproteobacteria</taxon>
        <taxon>Hyphomicrobiales</taxon>
        <taxon>Notoacmeibacteraceae</taxon>
        <taxon>Zhengella</taxon>
    </lineage>
</organism>
<keyword evidence="10 24" id="KW-0418">Kinase</keyword>
<keyword evidence="25" id="KW-1185">Reference proteome</keyword>
<dbReference type="CDD" id="cd06225">
    <property type="entry name" value="HAMP"/>
    <property type="match status" value="1"/>
</dbReference>
<feature type="domain" description="HAMP" evidence="23">
    <location>
        <begin position="259"/>
        <end position="313"/>
    </location>
</feature>
<evidence type="ECO:0000256" key="5">
    <source>
        <dbReference type="ARBA" id="ARBA00012438"/>
    </source>
</evidence>
<keyword evidence="18" id="KW-0464">Manganese</keyword>
<dbReference type="SUPFAM" id="SSF158472">
    <property type="entry name" value="HAMP domain-like"/>
    <property type="match status" value="1"/>
</dbReference>
<comment type="caution">
    <text evidence="24">The sequence shown here is derived from an EMBL/GenBank/DDBJ whole genome shotgun (WGS) entry which is preliminary data.</text>
</comment>
<keyword evidence="15" id="KW-0902">Two-component regulatory system</keyword>
<evidence type="ECO:0000256" key="3">
    <source>
        <dbReference type="ARBA" id="ARBA00001946"/>
    </source>
</evidence>
<dbReference type="PANTHER" id="PTHR44936">
    <property type="entry name" value="SENSOR PROTEIN CREC"/>
    <property type="match status" value="1"/>
</dbReference>
<dbReference type="Gene3D" id="1.10.287.130">
    <property type="match status" value="1"/>
</dbReference>
<dbReference type="EC" id="2.7.13.3" evidence="5"/>
<dbReference type="InterPro" id="IPR050980">
    <property type="entry name" value="2C_sensor_his_kinase"/>
</dbReference>
<comment type="cofactor">
    <cofactor evidence="3">
        <name>Mg(2+)</name>
        <dbReference type="ChEBI" id="CHEBI:18420"/>
    </cofactor>
</comment>
<keyword evidence="16" id="KW-0346">Stress response</keyword>
<evidence type="ECO:0000313" key="24">
    <source>
        <dbReference type="EMBL" id="PHP68591.1"/>
    </source>
</evidence>
<dbReference type="InterPro" id="IPR003594">
    <property type="entry name" value="HATPase_dom"/>
</dbReference>
<dbReference type="InterPro" id="IPR036890">
    <property type="entry name" value="HATPase_C_sf"/>
</dbReference>
<feature type="transmembrane region" description="Helical" evidence="21">
    <location>
        <begin position="239"/>
        <end position="258"/>
    </location>
</feature>
<dbReference type="PANTHER" id="PTHR44936:SF9">
    <property type="entry name" value="SENSOR PROTEIN CREC"/>
    <property type="match status" value="1"/>
</dbReference>
<evidence type="ECO:0000259" key="22">
    <source>
        <dbReference type="PROSITE" id="PS50109"/>
    </source>
</evidence>
<evidence type="ECO:0000256" key="9">
    <source>
        <dbReference type="ARBA" id="ARBA00022741"/>
    </source>
</evidence>
<keyword evidence="13" id="KW-0460">Magnesium</keyword>
<dbReference type="SMART" id="SM00388">
    <property type="entry name" value="HisKA"/>
    <property type="match status" value="1"/>
</dbReference>
<evidence type="ECO:0000256" key="11">
    <source>
        <dbReference type="ARBA" id="ARBA00022801"/>
    </source>
</evidence>
<keyword evidence="11" id="KW-0378">Hydrolase</keyword>
<evidence type="ECO:0000256" key="21">
    <source>
        <dbReference type="SAM" id="Phobius"/>
    </source>
</evidence>
<evidence type="ECO:0000256" key="4">
    <source>
        <dbReference type="ARBA" id="ARBA00004651"/>
    </source>
</evidence>
<evidence type="ECO:0000256" key="14">
    <source>
        <dbReference type="ARBA" id="ARBA00022912"/>
    </source>
</evidence>
<evidence type="ECO:0000256" key="13">
    <source>
        <dbReference type="ARBA" id="ARBA00022842"/>
    </source>
</evidence>
<dbReference type="SMART" id="SM00304">
    <property type="entry name" value="HAMP"/>
    <property type="match status" value="1"/>
</dbReference>
<dbReference type="CDD" id="cd00082">
    <property type="entry name" value="HisKA"/>
    <property type="match status" value="1"/>
</dbReference>
<feature type="transmembrane region" description="Helical" evidence="21">
    <location>
        <begin position="12"/>
        <end position="34"/>
    </location>
</feature>
<accession>A0A2G1QSY7</accession>
<feature type="domain" description="Histidine kinase" evidence="22">
    <location>
        <begin position="321"/>
        <end position="523"/>
    </location>
</feature>
<keyword evidence="9" id="KW-0547">Nucleotide-binding</keyword>
<comment type="cofactor">
    <cofactor evidence="2">
        <name>Mn(2+)</name>
        <dbReference type="ChEBI" id="CHEBI:29035"/>
    </cofactor>
</comment>
<dbReference type="PROSITE" id="PS50885">
    <property type="entry name" value="HAMP"/>
    <property type="match status" value="1"/>
</dbReference>
<dbReference type="InterPro" id="IPR004358">
    <property type="entry name" value="Sig_transdc_His_kin-like_C"/>
</dbReference>
<dbReference type="SUPFAM" id="SSF55874">
    <property type="entry name" value="ATPase domain of HSP90 chaperone/DNA topoisomerase II/histidine kinase"/>
    <property type="match status" value="1"/>
</dbReference>
<dbReference type="InterPro" id="IPR005467">
    <property type="entry name" value="His_kinase_dom"/>
</dbReference>
<keyword evidence="6" id="KW-1003">Cell membrane</keyword>
<dbReference type="Gene3D" id="3.30.565.10">
    <property type="entry name" value="Histidine kinase-like ATPase, C-terminal domain"/>
    <property type="match status" value="1"/>
</dbReference>
<dbReference type="SMART" id="SM00387">
    <property type="entry name" value="HATPase_c"/>
    <property type="match status" value="1"/>
</dbReference>
<evidence type="ECO:0000313" key="25">
    <source>
        <dbReference type="Proteomes" id="UP000221168"/>
    </source>
</evidence>
<evidence type="ECO:0000256" key="20">
    <source>
        <dbReference type="ARBA" id="ARBA00041776"/>
    </source>
</evidence>
<dbReference type="GO" id="GO:0005524">
    <property type="term" value="F:ATP binding"/>
    <property type="evidence" value="ECO:0007669"/>
    <property type="project" value="UniProtKB-KW"/>
</dbReference>
<dbReference type="OrthoDB" id="9815202at2"/>
<dbReference type="InterPro" id="IPR036097">
    <property type="entry name" value="HisK_dim/P_sf"/>
</dbReference>
<evidence type="ECO:0000256" key="16">
    <source>
        <dbReference type="ARBA" id="ARBA00023016"/>
    </source>
</evidence>
<dbReference type="Gene3D" id="6.10.340.10">
    <property type="match status" value="1"/>
</dbReference>
<keyword evidence="21" id="KW-1133">Transmembrane helix</keyword>
<dbReference type="GO" id="GO:0005886">
    <property type="term" value="C:plasma membrane"/>
    <property type="evidence" value="ECO:0007669"/>
    <property type="project" value="UniProtKB-SubCell"/>
</dbReference>
<gene>
    <name evidence="24" type="ORF">CSC94_00880</name>
</gene>
<evidence type="ECO:0000256" key="10">
    <source>
        <dbReference type="ARBA" id="ARBA00022777"/>
    </source>
</evidence>
<evidence type="ECO:0000256" key="19">
    <source>
        <dbReference type="ARBA" id="ARBA00040454"/>
    </source>
</evidence>
<name>A0A2G1QSY7_9HYPH</name>
<dbReference type="Pfam" id="PF00672">
    <property type="entry name" value="HAMP"/>
    <property type="match status" value="1"/>
</dbReference>
<keyword evidence="14" id="KW-0904">Protein phosphatase</keyword>
<dbReference type="PRINTS" id="PR00344">
    <property type="entry name" value="BCTRLSENSOR"/>
</dbReference>
<keyword evidence="7" id="KW-0597">Phosphoprotein</keyword>
<evidence type="ECO:0000256" key="15">
    <source>
        <dbReference type="ARBA" id="ARBA00023012"/>
    </source>
</evidence>
<dbReference type="EMBL" id="PDVP01000001">
    <property type="protein sequence ID" value="PHP68591.1"/>
    <property type="molecule type" value="Genomic_DNA"/>
</dbReference>
<dbReference type="Pfam" id="PF02518">
    <property type="entry name" value="HATPase_c"/>
    <property type="match status" value="1"/>
</dbReference>
<evidence type="ECO:0000256" key="6">
    <source>
        <dbReference type="ARBA" id="ARBA00022475"/>
    </source>
</evidence>
<dbReference type="GO" id="GO:0000155">
    <property type="term" value="F:phosphorelay sensor kinase activity"/>
    <property type="evidence" value="ECO:0007669"/>
    <property type="project" value="InterPro"/>
</dbReference>
<evidence type="ECO:0000256" key="2">
    <source>
        <dbReference type="ARBA" id="ARBA00001936"/>
    </source>
</evidence>
<dbReference type="Pfam" id="PF00512">
    <property type="entry name" value="HisKA"/>
    <property type="match status" value="1"/>
</dbReference>
<dbReference type="SUPFAM" id="SSF47384">
    <property type="entry name" value="Homodimeric domain of signal transducing histidine kinase"/>
    <property type="match status" value="1"/>
</dbReference>
<evidence type="ECO:0000256" key="7">
    <source>
        <dbReference type="ARBA" id="ARBA00022553"/>
    </source>
</evidence>